<evidence type="ECO:0000313" key="2">
    <source>
        <dbReference type="Proteomes" id="UP000591542"/>
    </source>
</evidence>
<reference evidence="1 2" key="1">
    <citation type="journal article" date="2020" name="Appl. Environ. Microbiol.">
        <title>Genomic Characteristics of a Novel Species of Ammonia-Oxidizing Archaea from the Jiulong River Estuary.</title>
        <authorList>
            <person name="Zou D."/>
            <person name="Wan R."/>
            <person name="Han L."/>
            <person name="Xu M.N."/>
            <person name="Liu Y."/>
            <person name="Liu H."/>
            <person name="Kao S.J."/>
            <person name="Li M."/>
        </authorList>
    </citation>
    <scope>NUCLEOTIDE SEQUENCE [LARGE SCALE GENOMIC DNA]</scope>
    <source>
        <strain evidence="1">S2bin1</strain>
    </source>
</reference>
<dbReference type="EMBL" id="JACEMX010000153">
    <property type="protein sequence ID" value="MBA4464057.1"/>
    <property type="molecule type" value="Genomic_DNA"/>
</dbReference>
<accession>A0AC60W9F0</accession>
<evidence type="ECO:0000313" key="1">
    <source>
        <dbReference type="EMBL" id="MBA4464057.1"/>
    </source>
</evidence>
<protein>
    <submittedName>
        <fullName evidence="1">Uncharacterized protein</fullName>
    </submittedName>
</protein>
<organism evidence="1 2">
    <name type="scientific">Candidatus Nitrosomaritimum aestuariumsis</name>
    <dbReference type="NCBI Taxonomy" id="3342354"/>
    <lineage>
        <taxon>Archaea</taxon>
        <taxon>Nitrososphaerota</taxon>
        <taxon>Nitrososphaeria</taxon>
        <taxon>Nitrosopumilales</taxon>
        <taxon>Nitrosopumilaceae</taxon>
        <taxon>Candidatus Nitrosomaritimum</taxon>
    </lineage>
</organism>
<comment type="caution">
    <text evidence="1">The sequence shown here is derived from an EMBL/GenBank/DDBJ whole genome shotgun (WGS) entry which is preliminary data.</text>
</comment>
<feature type="non-terminal residue" evidence="1">
    <location>
        <position position="86"/>
    </location>
</feature>
<sequence>MAKKLGAPIALGVVTVLAILLITGSDSDDEMLKSTFSINAVYFSSTENNEDGYIQINFKDKSEKTNAVILEVLGMEESFQKTILTS</sequence>
<proteinExistence type="predicted"/>
<dbReference type="Proteomes" id="UP000591542">
    <property type="component" value="Unassembled WGS sequence"/>
</dbReference>
<gene>
    <name evidence="1" type="ORF">H2B01_07770</name>
</gene>
<name>A0AC60W9F0_9ARCH</name>